<dbReference type="PANTHER" id="PTHR33567">
    <property type="entry name" value="CHROMATE ION TRANSPORTER (EUROFUNG)"/>
    <property type="match status" value="1"/>
</dbReference>
<dbReference type="Proteomes" id="UP000221168">
    <property type="component" value="Unassembled WGS sequence"/>
</dbReference>
<dbReference type="PIRSF" id="PIRSF004810">
    <property type="entry name" value="ChrA"/>
    <property type="match status" value="1"/>
</dbReference>
<dbReference type="GO" id="GO:0015109">
    <property type="term" value="F:chromate transmembrane transporter activity"/>
    <property type="evidence" value="ECO:0007669"/>
    <property type="project" value="InterPro"/>
</dbReference>
<evidence type="ECO:0000256" key="3">
    <source>
        <dbReference type="ARBA" id="ARBA00022475"/>
    </source>
</evidence>
<feature type="transmembrane region" description="Helical" evidence="7">
    <location>
        <begin position="280"/>
        <end position="299"/>
    </location>
</feature>
<evidence type="ECO:0000256" key="5">
    <source>
        <dbReference type="ARBA" id="ARBA00022989"/>
    </source>
</evidence>
<keyword evidence="5 7" id="KW-1133">Transmembrane helix</keyword>
<evidence type="ECO:0000313" key="9">
    <source>
        <dbReference type="Proteomes" id="UP000221168"/>
    </source>
</evidence>
<dbReference type="InterPro" id="IPR014047">
    <property type="entry name" value="Chr_Tranpt_l_chain"/>
</dbReference>
<keyword evidence="3" id="KW-1003">Cell membrane</keyword>
<dbReference type="InterPro" id="IPR003370">
    <property type="entry name" value="Chromate_transpt"/>
</dbReference>
<name>A0A2G1QPI2_9HYPH</name>
<feature type="transmembrane region" description="Helical" evidence="7">
    <location>
        <begin position="390"/>
        <end position="411"/>
    </location>
</feature>
<keyword evidence="9" id="KW-1185">Reference proteome</keyword>
<evidence type="ECO:0000256" key="1">
    <source>
        <dbReference type="ARBA" id="ARBA00004651"/>
    </source>
</evidence>
<reference evidence="8 9" key="1">
    <citation type="submission" date="2017-10" db="EMBL/GenBank/DDBJ databases">
        <title>Sedimentibacterium mangrovi gen. nov., sp. nov., a novel member of family Phyllobacteriacea isolated from mangrove sediment.</title>
        <authorList>
            <person name="Liao H."/>
            <person name="Tian Y."/>
        </authorList>
    </citation>
    <scope>NUCLEOTIDE SEQUENCE [LARGE SCALE GENOMIC DNA]</scope>
    <source>
        <strain evidence="8 9">X9-2-2</strain>
    </source>
</reference>
<evidence type="ECO:0000256" key="2">
    <source>
        <dbReference type="ARBA" id="ARBA00005262"/>
    </source>
</evidence>
<dbReference type="Pfam" id="PF02417">
    <property type="entry name" value="Chromate_transp"/>
    <property type="match status" value="2"/>
</dbReference>
<proteinExistence type="inferred from homology"/>
<sequence>MSSDDPARTDTERALTGHRDLLVTFGRIGLLSFGGPAGQIALMHRILVTEKGWLSESRFLHALNFCMVLPGPEAMQLATYAGWLKAGWMGGLIGGLLFVLPGFVILCALSALYIFLGDVPVVEGVFHGLSAAVLALVAEALVRLSKRALKGAVPVMIAFTSFLAIAFLKVPFPLIVLSAAIAGCLLLRRHAGDSEDDEDAGVPAWPQSLLAIAVWGTAWMVPLVLLLLALPGSVFSGMALFFSKAAVVTFGGAYAVLAYVGQQAVEVHGWLSARDMVTGLGLAETTPGPLILVLVFVGFAGGSHLAGIGPFAGGMAGAVTALWFTFAPCFLWILAGAPFMERLRQVAWLSAALSGVTAAVVGVIANLALWFGLHVIFGKVEPVAWGPFELALPALSTVDVTAGVLVTGSAIALLSLRWPVAVVLASACVLGIGIRAL</sequence>
<feature type="transmembrane region" description="Helical" evidence="7">
    <location>
        <begin position="95"/>
        <end position="115"/>
    </location>
</feature>
<gene>
    <name evidence="8" type="ORF">CSC94_10085</name>
</gene>
<keyword evidence="4 7" id="KW-0812">Transmembrane</keyword>
<dbReference type="EMBL" id="PDVP01000004">
    <property type="protein sequence ID" value="PHP67374.1"/>
    <property type="molecule type" value="Genomic_DNA"/>
</dbReference>
<keyword evidence="6 7" id="KW-0472">Membrane</keyword>
<dbReference type="AlphaFoldDB" id="A0A2G1QPI2"/>
<feature type="transmembrane region" description="Helical" evidence="7">
    <location>
        <begin position="418"/>
        <end position="436"/>
    </location>
</feature>
<feature type="transmembrane region" description="Helical" evidence="7">
    <location>
        <begin position="236"/>
        <end position="260"/>
    </location>
</feature>
<feature type="transmembrane region" description="Helical" evidence="7">
    <location>
        <begin position="346"/>
        <end position="370"/>
    </location>
</feature>
<dbReference type="PANTHER" id="PTHR33567:SF3">
    <property type="entry name" value="CHROMATE ION TRANSPORTER (EUROFUNG)"/>
    <property type="match status" value="1"/>
</dbReference>
<accession>A0A2G1QPI2</accession>
<protein>
    <submittedName>
        <fullName evidence="8">Chromate transporter</fullName>
    </submittedName>
</protein>
<dbReference type="OrthoDB" id="8969999at2"/>
<evidence type="ECO:0000313" key="8">
    <source>
        <dbReference type="EMBL" id="PHP67374.1"/>
    </source>
</evidence>
<evidence type="ECO:0000256" key="6">
    <source>
        <dbReference type="ARBA" id="ARBA00023136"/>
    </source>
</evidence>
<dbReference type="RefSeq" id="WP_099306201.1">
    <property type="nucleotide sequence ID" value="NZ_PDVP01000004.1"/>
</dbReference>
<evidence type="ECO:0000256" key="7">
    <source>
        <dbReference type="SAM" id="Phobius"/>
    </source>
</evidence>
<organism evidence="8 9">
    <name type="scientific">Zhengella mangrovi</name>
    <dbReference type="NCBI Taxonomy" id="1982044"/>
    <lineage>
        <taxon>Bacteria</taxon>
        <taxon>Pseudomonadati</taxon>
        <taxon>Pseudomonadota</taxon>
        <taxon>Alphaproteobacteria</taxon>
        <taxon>Hyphomicrobiales</taxon>
        <taxon>Notoacmeibacteraceae</taxon>
        <taxon>Zhengella</taxon>
    </lineage>
</organism>
<feature type="transmembrane region" description="Helical" evidence="7">
    <location>
        <begin position="311"/>
        <end position="334"/>
    </location>
</feature>
<comment type="similarity">
    <text evidence="2">Belongs to the chromate ion transporter (CHR) (TC 2.A.51) family.</text>
</comment>
<feature type="transmembrane region" description="Helical" evidence="7">
    <location>
        <begin position="121"/>
        <end position="141"/>
    </location>
</feature>
<dbReference type="NCBIfam" id="TIGR00937">
    <property type="entry name" value="2A51"/>
    <property type="match status" value="1"/>
</dbReference>
<feature type="transmembrane region" description="Helical" evidence="7">
    <location>
        <begin position="209"/>
        <end position="230"/>
    </location>
</feature>
<feature type="transmembrane region" description="Helical" evidence="7">
    <location>
        <begin position="172"/>
        <end position="188"/>
    </location>
</feature>
<dbReference type="GO" id="GO:0005886">
    <property type="term" value="C:plasma membrane"/>
    <property type="evidence" value="ECO:0007669"/>
    <property type="project" value="UniProtKB-SubCell"/>
</dbReference>
<feature type="transmembrane region" description="Helical" evidence="7">
    <location>
        <begin position="21"/>
        <end position="42"/>
    </location>
</feature>
<evidence type="ECO:0000256" key="4">
    <source>
        <dbReference type="ARBA" id="ARBA00022692"/>
    </source>
</evidence>
<comment type="subcellular location">
    <subcellularLocation>
        <location evidence="1">Cell membrane</location>
        <topology evidence="1">Multi-pass membrane protein</topology>
    </subcellularLocation>
</comment>
<comment type="caution">
    <text evidence="8">The sequence shown here is derived from an EMBL/GenBank/DDBJ whole genome shotgun (WGS) entry which is preliminary data.</text>
</comment>